<dbReference type="RefSeq" id="WP_248358124.1">
    <property type="nucleotide sequence ID" value="NZ_AP025591.1"/>
</dbReference>
<dbReference type="InterPro" id="IPR036188">
    <property type="entry name" value="FAD/NAD-bd_sf"/>
</dbReference>
<evidence type="ECO:0000313" key="3">
    <source>
        <dbReference type="Proteomes" id="UP001162891"/>
    </source>
</evidence>
<dbReference type="PANTHER" id="PTHR42685">
    <property type="entry name" value="GERANYLGERANYL DIPHOSPHATE REDUCTASE"/>
    <property type="match status" value="1"/>
</dbReference>
<dbReference type="EMBL" id="AP025591">
    <property type="protein sequence ID" value="BDG01518.1"/>
    <property type="molecule type" value="Genomic_DNA"/>
</dbReference>
<dbReference type="InterPro" id="IPR002938">
    <property type="entry name" value="FAD-bd"/>
</dbReference>
<feature type="domain" description="FAD-binding" evidence="1">
    <location>
        <begin position="5"/>
        <end position="342"/>
    </location>
</feature>
<evidence type="ECO:0000313" key="2">
    <source>
        <dbReference type="EMBL" id="BDG01518.1"/>
    </source>
</evidence>
<organism evidence="2 3">
    <name type="scientific">Anaeromyxobacter oryzae</name>
    <dbReference type="NCBI Taxonomy" id="2918170"/>
    <lineage>
        <taxon>Bacteria</taxon>
        <taxon>Pseudomonadati</taxon>
        <taxon>Myxococcota</taxon>
        <taxon>Myxococcia</taxon>
        <taxon>Myxococcales</taxon>
        <taxon>Cystobacterineae</taxon>
        <taxon>Anaeromyxobacteraceae</taxon>
        <taxon>Anaeromyxobacter</taxon>
    </lineage>
</organism>
<protein>
    <submittedName>
        <fullName evidence="2">FAD-dependent oxidoreductase</fullName>
    </submittedName>
</protein>
<proteinExistence type="predicted"/>
<dbReference type="Proteomes" id="UP001162891">
    <property type="component" value="Chromosome"/>
</dbReference>
<name>A0ABM7WPY7_9BACT</name>
<dbReference type="Pfam" id="PF01494">
    <property type="entry name" value="FAD_binding_3"/>
    <property type="match status" value="1"/>
</dbReference>
<evidence type="ECO:0000259" key="1">
    <source>
        <dbReference type="Pfam" id="PF01494"/>
    </source>
</evidence>
<dbReference type="InterPro" id="IPR050407">
    <property type="entry name" value="Geranylgeranyl_reductase"/>
</dbReference>
<reference evidence="3" key="1">
    <citation type="journal article" date="2022" name="Int. J. Syst. Evol. Microbiol.">
        <title>Anaeromyxobacter oryzae sp. nov., Anaeromyxobacter diazotrophicus sp. nov. and Anaeromyxobacter paludicola sp. nov., isolated from paddy soils.</title>
        <authorList>
            <person name="Itoh H."/>
            <person name="Xu Z."/>
            <person name="Mise K."/>
            <person name="Masuda Y."/>
            <person name="Ushijima N."/>
            <person name="Hayakawa C."/>
            <person name="Shiratori Y."/>
            <person name="Senoo K."/>
        </authorList>
    </citation>
    <scope>NUCLEOTIDE SEQUENCE [LARGE SCALE GENOMIC DNA]</scope>
    <source>
        <strain evidence="3">Red232</strain>
    </source>
</reference>
<dbReference type="PRINTS" id="PR00420">
    <property type="entry name" value="RNGMNOXGNASE"/>
</dbReference>
<accession>A0ABM7WPY7</accession>
<dbReference type="PANTHER" id="PTHR42685:SF22">
    <property type="entry name" value="CONDITIONED MEDIUM FACTOR RECEPTOR 1"/>
    <property type="match status" value="1"/>
</dbReference>
<dbReference type="Gene3D" id="3.50.50.60">
    <property type="entry name" value="FAD/NAD(P)-binding domain"/>
    <property type="match status" value="1"/>
</dbReference>
<keyword evidence="3" id="KW-1185">Reference proteome</keyword>
<gene>
    <name evidence="2" type="ORF">AMOR_05140</name>
</gene>
<dbReference type="SUPFAM" id="SSF51905">
    <property type="entry name" value="FAD/NAD(P)-binding domain"/>
    <property type="match status" value="1"/>
</dbReference>
<sequence>MARTYDAIIVGARCAGSPTAMLLARRGYRVLMVDRATFPSDTLSTHMVHPLGVAALSRWGLLDRLVATGCPAVHTYAFDFGRFVLSGSPGTAEFPVAYCPRRTVLDKLLVDAAVDAGAEIREGFTVEDIVAEGGRVVGIKGRASGGAPVTEHAEVVVGADGRHSLVAEKVRPERYHEKPPLLAPYYTYWSGLPMGGRFETYVLPHRGFGVAPTHDGLTMIVAGWPFSEFEAIKKDVEGNYLAVLELVPEFADRLRGAKRVERFAGTPVPNFFRKPYGPGWALVGDAGYNKDPITAQGIMDAFRDAERCVSALDEALTGARPFDEAMRDYQRDRDEHVLSMYEFTCQLATLEPPPPEVQQLFRAISGNQQAMTRFAQMNAGTISPAEFFSAENVRAMTSSGQASMAPS</sequence>